<evidence type="ECO:0000256" key="3">
    <source>
        <dbReference type="ARBA" id="ARBA00023125"/>
    </source>
</evidence>
<feature type="domain" description="HTH lysR-type" evidence="5">
    <location>
        <begin position="6"/>
        <end position="63"/>
    </location>
</feature>
<evidence type="ECO:0000256" key="2">
    <source>
        <dbReference type="ARBA" id="ARBA00023015"/>
    </source>
</evidence>
<evidence type="ECO:0000256" key="1">
    <source>
        <dbReference type="ARBA" id="ARBA00009437"/>
    </source>
</evidence>
<reference evidence="8" key="1">
    <citation type="submission" date="2016-07" db="EMBL/GenBank/DDBJ databases">
        <title>Nontailed viruses are major unrecognized killers of bacteria in the ocean.</title>
        <authorList>
            <person name="Kauffman K."/>
            <person name="Hussain F."/>
            <person name="Yang J."/>
            <person name="Arevalo P."/>
            <person name="Brown J."/>
            <person name="Cutler M."/>
            <person name="Kelly L."/>
            <person name="Polz M.F."/>
        </authorList>
    </citation>
    <scope>NUCLEOTIDE SEQUENCE [LARGE SCALE GENOMIC DNA]</scope>
    <source>
        <strain evidence="8">10N.286.54.F3</strain>
    </source>
</reference>
<dbReference type="PRINTS" id="PR00039">
    <property type="entry name" value="HTHLYSR"/>
</dbReference>
<comment type="similarity">
    <text evidence="1">Belongs to the LysR transcriptional regulatory family.</text>
</comment>
<evidence type="ECO:0000313" key="8">
    <source>
        <dbReference type="Proteomes" id="UP000235405"/>
    </source>
</evidence>
<dbReference type="AlphaFoldDB" id="A0A0P6ZN48"/>
<evidence type="ECO:0000256" key="4">
    <source>
        <dbReference type="ARBA" id="ARBA00023163"/>
    </source>
</evidence>
<dbReference type="InterPro" id="IPR036388">
    <property type="entry name" value="WH-like_DNA-bd_sf"/>
</dbReference>
<keyword evidence="4" id="KW-0804">Transcription</keyword>
<reference evidence="7" key="2">
    <citation type="submission" date="2016-07" db="EMBL/GenBank/DDBJ databases">
        <authorList>
            <person name="Wan K."/>
            <person name="Booth B."/>
            <person name="Spirohn K."/>
            <person name="Hao T."/>
            <person name="Hu Y."/>
            <person name="Calderwood M."/>
            <person name="Hill D."/>
            <person name="Mohr S."/>
            <person name="Vidal M."/>
            <person name="Celniker S."/>
            <person name="Perrimon N."/>
        </authorList>
    </citation>
    <scope>NUCLEOTIDE SEQUENCE</scope>
    <source>
        <strain evidence="7">10N.286.54.F3</strain>
    </source>
</reference>
<dbReference type="EMBL" id="MCSW01000230">
    <property type="protein sequence ID" value="PMF16900.1"/>
    <property type="molecule type" value="Genomic_DNA"/>
</dbReference>
<dbReference type="Proteomes" id="UP001177883">
    <property type="component" value="Unassembled WGS sequence"/>
</dbReference>
<dbReference type="EMBL" id="JAUYVK010000001">
    <property type="protein sequence ID" value="MDP2487796.1"/>
    <property type="molecule type" value="Genomic_DNA"/>
</dbReference>
<organism evidence="7 8">
    <name type="scientific">Vibrio splendidus</name>
    <dbReference type="NCBI Taxonomy" id="29497"/>
    <lineage>
        <taxon>Bacteria</taxon>
        <taxon>Pseudomonadati</taxon>
        <taxon>Pseudomonadota</taxon>
        <taxon>Gammaproteobacteria</taxon>
        <taxon>Vibrionales</taxon>
        <taxon>Vibrionaceae</taxon>
        <taxon>Vibrio</taxon>
    </lineage>
</organism>
<gene>
    <name evidence="7" type="ORF">BCV19_19640</name>
    <name evidence="6" type="ORF">Q8W38_00520</name>
</gene>
<keyword evidence="2" id="KW-0805">Transcription regulation</keyword>
<dbReference type="SUPFAM" id="SSF46785">
    <property type="entry name" value="Winged helix' DNA-binding domain"/>
    <property type="match status" value="1"/>
</dbReference>
<evidence type="ECO:0000259" key="5">
    <source>
        <dbReference type="PROSITE" id="PS50931"/>
    </source>
</evidence>
<dbReference type="PROSITE" id="PS50931">
    <property type="entry name" value="HTH_LYSR"/>
    <property type="match status" value="1"/>
</dbReference>
<dbReference type="Gene3D" id="1.10.10.10">
    <property type="entry name" value="Winged helix-like DNA-binding domain superfamily/Winged helix DNA-binding domain"/>
    <property type="match status" value="1"/>
</dbReference>
<reference evidence="6" key="4">
    <citation type="submission" date="2023-07" db="EMBL/GenBank/DDBJ databases">
        <title>Genome content predicts the carbon catabolic preferences of heterotrophic bacteria.</title>
        <authorList>
            <person name="Gralka M."/>
        </authorList>
    </citation>
    <scope>NUCLEOTIDE SEQUENCE</scope>
    <source>
        <strain evidence="6">6E03</strain>
    </source>
</reference>
<dbReference type="GO" id="GO:0003700">
    <property type="term" value="F:DNA-binding transcription factor activity"/>
    <property type="evidence" value="ECO:0007669"/>
    <property type="project" value="InterPro"/>
</dbReference>
<dbReference type="SUPFAM" id="SSF53850">
    <property type="entry name" value="Periplasmic binding protein-like II"/>
    <property type="match status" value="1"/>
</dbReference>
<dbReference type="GO" id="GO:0003677">
    <property type="term" value="F:DNA binding"/>
    <property type="evidence" value="ECO:0007669"/>
    <property type="project" value="UniProtKB-KW"/>
</dbReference>
<dbReference type="Gene3D" id="3.40.190.10">
    <property type="entry name" value="Periplasmic binding protein-like II"/>
    <property type="match status" value="2"/>
</dbReference>
<dbReference type="InterPro" id="IPR005119">
    <property type="entry name" value="LysR_subst-bd"/>
</dbReference>
<reference evidence="7" key="3">
    <citation type="journal article" date="2018" name="Nature">
        <title>A major lineage of non-tailed dsDNA viruses as unrecognized killers of marine bacteria.</title>
        <authorList>
            <person name="Kauffman K.M."/>
            <person name="Hussain F.A."/>
            <person name="Yang J."/>
            <person name="Arevalo P."/>
            <person name="Brown J.M."/>
            <person name="Chang W.K."/>
            <person name="VanInsberghe D."/>
            <person name="Elsherbini J."/>
            <person name="Sharma R.S."/>
            <person name="Cutler M.B."/>
            <person name="Kelly L."/>
            <person name="Polz M.F."/>
        </authorList>
    </citation>
    <scope>NUCLEOTIDE SEQUENCE</scope>
    <source>
        <strain evidence="7">10N.286.54.F3</strain>
    </source>
</reference>
<dbReference type="PANTHER" id="PTHR30118:SF6">
    <property type="entry name" value="HTH-TYPE TRANSCRIPTIONAL REGULATOR LEUO"/>
    <property type="match status" value="1"/>
</dbReference>
<proteinExistence type="inferred from homology"/>
<evidence type="ECO:0000313" key="6">
    <source>
        <dbReference type="EMBL" id="MDP2487796.1"/>
    </source>
</evidence>
<dbReference type="InterPro" id="IPR000847">
    <property type="entry name" value="LysR_HTH_N"/>
</dbReference>
<dbReference type="InterPro" id="IPR036390">
    <property type="entry name" value="WH_DNA-bd_sf"/>
</dbReference>
<dbReference type="Pfam" id="PF00126">
    <property type="entry name" value="HTH_1"/>
    <property type="match status" value="1"/>
</dbReference>
<dbReference type="Proteomes" id="UP000235405">
    <property type="component" value="Unassembled WGS sequence"/>
</dbReference>
<dbReference type="InterPro" id="IPR050389">
    <property type="entry name" value="LysR-type_TF"/>
</dbReference>
<keyword evidence="3" id="KW-0238">DNA-binding</keyword>
<sequence length="311" mass="35607">MSNDIPNFNLLAVFSAVMEQGSLSKAADQLSTNQSTISTALARLKKEIGQELFVRKGRGVAPTSYAQSLYEQIKAPINELNGVFQSMANFDEQSSERKFVISAPEHLQWVLLNSFAALPNQNLSLEVFDQPDSDERIYEDLLTQEFDAMIDIVVPEHPSIVSETLYEGEFVIVCRSDHPRIQGEISEAQFLSEKHAVLDRTRRKVRSLNHYTSLDLSQRKIVFHGRSLFSNILLCSQSDYITVVPLSMAVQFQEKLSLQLFKPPFEYQPMSHYLIWLKKQNSDPAHKWFREQVISTSDAMSKALKDRRLRF</sequence>
<dbReference type="PANTHER" id="PTHR30118">
    <property type="entry name" value="HTH-TYPE TRANSCRIPTIONAL REGULATOR LEUO-RELATED"/>
    <property type="match status" value="1"/>
</dbReference>
<name>A0A0P6ZN48_VIBSP</name>
<comment type="caution">
    <text evidence="7">The sequence shown here is derived from an EMBL/GenBank/DDBJ whole genome shotgun (WGS) entry which is preliminary data.</text>
</comment>
<protein>
    <submittedName>
        <fullName evidence="7">LysR family transcriptional regulator</fullName>
    </submittedName>
</protein>
<accession>A0A0P6ZN48</accession>
<dbReference type="RefSeq" id="WP_004736295.1">
    <property type="nucleotide sequence ID" value="NZ_CAWMQV010000001.1"/>
</dbReference>
<dbReference type="Pfam" id="PF03466">
    <property type="entry name" value="LysR_substrate"/>
    <property type="match status" value="1"/>
</dbReference>
<evidence type="ECO:0000313" key="7">
    <source>
        <dbReference type="EMBL" id="PMF16900.1"/>
    </source>
</evidence>